<dbReference type="GO" id="GO:0006084">
    <property type="term" value="P:acetyl-CoA metabolic process"/>
    <property type="evidence" value="ECO:0007669"/>
    <property type="project" value="UniProtKB-UniRule"/>
</dbReference>
<dbReference type="AlphaFoldDB" id="A0A9D2LHA0"/>
<evidence type="ECO:0000259" key="3">
    <source>
        <dbReference type="Pfam" id="PF02550"/>
    </source>
</evidence>
<dbReference type="NCBIfam" id="TIGR03948">
    <property type="entry name" value="butyr_acet_CoA"/>
    <property type="match status" value="1"/>
</dbReference>
<dbReference type="InterPro" id="IPR003702">
    <property type="entry name" value="ActCoA_hydro_N"/>
</dbReference>
<name>A0A9D2LHA0_9FIRM</name>
<evidence type="ECO:0000313" key="6">
    <source>
        <dbReference type="Proteomes" id="UP000823824"/>
    </source>
</evidence>
<feature type="domain" description="Acetyl-CoA hydrolase/transferase N-terminal" evidence="3">
    <location>
        <begin position="3"/>
        <end position="183"/>
    </location>
</feature>
<organism evidence="5 6">
    <name type="scientific">Candidatus Oscillibacter excrementigallinarum</name>
    <dbReference type="NCBI Taxonomy" id="2838716"/>
    <lineage>
        <taxon>Bacteria</taxon>
        <taxon>Bacillati</taxon>
        <taxon>Bacillota</taxon>
        <taxon>Clostridia</taxon>
        <taxon>Eubacteriales</taxon>
        <taxon>Oscillospiraceae</taxon>
        <taxon>Oscillibacter</taxon>
    </lineage>
</organism>
<dbReference type="GO" id="GO:0046358">
    <property type="term" value="P:butyrate biosynthetic process"/>
    <property type="evidence" value="ECO:0007669"/>
    <property type="project" value="UniProtKB-UniRule"/>
</dbReference>
<keyword evidence="2" id="KW-0443">Lipid metabolism</keyword>
<dbReference type="PANTHER" id="PTHR21432:SF20">
    <property type="entry name" value="ACETYL-COA HYDROLASE"/>
    <property type="match status" value="1"/>
</dbReference>
<dbReference type="EMBL" id="DWZJ01000007">
    <property type="protein sequence ID" value="HJB12256.1"/>
    <property type="molecule type" value="Genomic_DNA"/>
</dbReference>
<dbReference type="Gene3D" id="3.40.1080.20">
    <property type="entry name" value="Acetyl-CoA hydrolase/transferase C-terminal domain"/>
    <property type="match status" value="1"/>
</dbReference>
<comment type="pathway">
    <text evidence="2">Lipid metabolism; butanoate metabolism.</text>
</comment>
<comment type="function">
    <text evidence="2">Coenzyme A-transferase that converts butyryl-CoA to butyrate.</text>
</comment>
<sequence length="448" mass="49237">MSYQEVYKQKLTTADEAVKAVKSGDWVDYGWSVCTADALDKALARRMGELTDVKIRGGILTHRPAIFGVPNAADHFCWNSWHMSGIERKAVNEGLAYYIPLRYSELPGYYRNCIKTLDVAMFQVAPMDEHGWFNFGPGGSHLKAVCECAKTVIVEVNKNMPVCLGGFENCVHIDDVDMIVEGENPILDELGGGGAASEVDMAVARLVVPEIPDGACLQLGIGSMPNAIGKMIAESDLKDLGVHTEMYVDAFVDMSKAGRITGLRKPFDRGRQTYAFAAGTQKLYDFINNNPECMAAPVSYVNDIARVSQIDNFISINGAVDIDLYGQVSSESSGIHHISGAGGQQDFVMGAYLSKGGKSFICCSSSYMDKKTGQLKSRIRPTLLEGSVVTATRTNLHYVVTEYGKFNVKGKSTWERAEGLISIAHPQFREELIAEAEKMHIWRRSNKR</sequence>
<proteinExistence type="inferred from homology"/>
<keyword evidence="1 2" id="KW-0808">Transferase</keyword>
<feature type="binding site" evidence="2">
    <location>
        <begin position="220"/>
        <end position="224"/>
    </location>
    <ligand>
        <name>CoA</name>
        <dbReference type="ChEBI" id="CHEBI:57287"/>
    </ligand>
</feature>
<dbReference type="HAMAP" id="MF_03227">
    <property type="entry name" value="But_acet_CoA_trans"/>
    <property type="match status" value="1"/>
</dbReference>
<dbReference type="PANTHER" id="PTHR21432">
    <property type="entry name" value="ACETYL-COA HYDROLASE-RELATED"/>
    <property type="match status" value="1"/>
</dbReference>
<dbReference type="HAMAP" id="MF_03228">
    <property type="entry name" value="But_CoA_trans"/>
    <property type="match status" value="1"/>
</dbReference>
<dbReference type="Gene3D" id="3.40.1080.10">
    <property type="entry name" value="Glutaconate Coenzyme A-transferase"/>
    <property type="match status" value="1"/>
</dbReference>
<comment type="similarity">
    <text evidence="2">Belongs to the acetyl-CoA hydrolase/transferase family. Butyryl-CoA CoA-transferase subfamily.</text>
</comment>
<dbReference type="InterPro" id="IPR026888">
    <property type="entry name" value="AcetylCoA_hyd_C"/>
</dbReference>
<reference evidence="5" key="2">
    <citation type="submission" date="2021-04" db="EMBL/GenBank/DDBJ databases">
        <authorList>
            <person name="Gilroy R."/>
        </authorList>
    </citation>
    <scope>NUCLEOTIDE SEQUENCE</scope>
    <source>
        <strain evidence="5">ChiBcec18-1249</strain>
    </source>
</reference>
<dbReference type="InterPro" id="IPR046433">
    <property type="entry name" value="ActCoA_hydro"/>
</dbReference>
<dbReference type="InterPro" id="IPR037171">
    <property type="entry name" value="NagB/RpiA_transferase-like"/>
</dbReference>
<dbReference type="InterPro" id="IPR038460">
    <property type="entry name" value="AcetylCoA_hyd_C_sf"/>
</dbReference>
<dbReference type="GO" id="GO:0008775">
    <property type="term" value="F:acetate CoA-transferase activity"/>
    <property type="evidence" value="ECO:0007669"/>
    <property type="project" value="InterPro"/>
</dbReference>
<protein>
    <recommendedName>
        <fullName evidence="2">Butyryl-CoA:acetate CoA-transferase</fullName>
        <shortName evidence="2">Butyryl-CoA CoA-transferase</shortName>
        <ecNumber evidence="2">2.8.3.-</ecNumber>
    </recommendedName>
</protein>
<gene>
    <name evidence="5" type="ORF">H9787_00930</name>
</gene>
<feature type="active site" description="5-glutamyl coenzyme A thioester intermediate" evidence="2">
    <location>
        <position position="245"/>
    </location>
</feature>
<evidence type="ECO:0000256" key="2">
    <source>
        <dbReference type="HAMAP-Rule" id="MF_03227"/>
    </source>
</evidence>
<dbReference type="SUPFAM" id="SSF100950">
    <property type="entry name" value="NagB/RpiA/CoA transferase-like"/>
    <property type="match status" value="2"/>
</dbReference>
<reference evidence="5" key="1">
    <citation type="journal article" date="2021" name="PeerJ">
        <title>Extensive microbial diversity within the chicken gut microbiome revealed by metagenomics and culture.</title>
        <authorList>
            <person name="Gilroy R."/>
            <person name="Ravi A."/>
            <person name="Getino M."/>
            <person name="Pursley I."/>
            <person name="Horton D.L."/>
            <person name="Alikhan N.F."/>
            <person name="Baker D."/>
            <person name="Gharbi K."/>
            <person name="Hall N."/>
            <person name="Watson M."/>
            <person name="Adriaenssens E.M."/>
            <person name="Foster-Nyarko E."/>
            <person name="Jarju S."/>
            <person name="Secka A."/>
            <person name="Antonio M."/>
            <person name="Oren A."/>
            <person name="Chaudhuri R.R."/>
            <person name="La Ragione R."/>
            <person name="Hildebrand F."/>
            <person name="Pallen M.J."/>
        </authorList>
    </citation>
    <scope>NUCLEOTIDE SEQUENCE</scope>
    <source>
        <strain evidence="5">ChiBcec18-1249</strain>
    </source>
</reference>
<comment type="catalytic activity">
    <reaction evidence="2">
        <text>butanoate + acetyl-CoA = butanoyl-CoA + acetate</text>
        <dbReference type="Rhea" id="RHEA:30071"/>
        <dbReference type="ChEBI" id="CHEBI:17968"/>
        <dbReference type="ChEBI" id="CHEBI:30089"/>
        <dbReference type="ChEBI" id="CHEBI:57288"/>
        <dbReference type="ChEBI" id="CHEBI:57371"/>
    </reaction>
</comment>
<feature type="binding site" evidence="2">
    <location>
        <position position="343"/>
    </location>
    <ligand>
        <name>CoA</name>
        <dbReference type="ChEBI" id="CHEBI:57287"/>
    </ligand>
</feature>
<dbReference type="Pfam" id="PF13336">
    <property type="entry name" value="AcetylCoA_hyd_C"/>
    <property type="match status" value="1"/>
</dbReference>
<dbReference type="GO" id="GO:0006083">
    <property type="term" value="P:acetate metabolic process"/>
    <property type="evidence" value="ECO:0007669"/>
    <property type="project" value="InterPro"/>
</dbReference>
<comment type="caution">
    <text evidence="5">The sequence shown here is derived from an EMBL/GenBank/DDBJ whole genome shotgun (WGS) entry which is preliminary data.</text>
</comment>
<evidence type="ECO:0000313" key="5">
    <source>
        <dbReference type="EMBL" id="HJB12256.1"/>
    </source>
</evidence>
<dbReference type="Pfam" id="PF02550">
    <property type="entry name" value="AcetylCoA_hydro"/>
    <property type="match status" value="1"/>
</dbReference>
<evidence type="ECO:0000256" key="1">
    <source>
        <dbReference type="ARBA" id="ARBA00022679"/>
    </source>
</evidence>
<keyword evidence="2" id="KW-0276">Fatty acid metabolism</keyword>
<accession>A0A9D2LHA0</accession>
<evidence type="ECO:0000259" key="4">
    <source>
        <dbReference type="Pfam" id="PF13336"/>
    </source>
</evidence>
<dbReference type="Proteomes" id="UP000823824">
    <property type="component" value="Unassembled WGS sequence"/>
</dbReference>
<feature type="binding site" evidence="2">
    <location>
        <position position="320"/>
    </location>
    <ligand>
        <name>CoA</name>
        <dbReference type="ChEBI" id="CHEBI:57287"/>
    </ligand>
</feature>
<dbReference type="EC" id="2.8.3.-" evidence="2"/>
<dbReference type="Gene3D" id="3.30.750.70">
    <property type="entry name" value="4-hydroxybutyrate coenzyme like domains"/>
    <property type="match status" value="1"/>
</dbReference>
<dbReference type="InterPro" id="IPR023990">
    <property type="entry name" value="Butryl-CoA_acetate_CoA_Tfrase"/>
</dbReference>
<feature type="domain" description="Acetyl-CoA hydrolase/transferase C-terminal" evidence="4">
    <location>
        <begin position="279"/>
        <end position="436"/>
    </location>
</feature>